<evidence type="ECO:0000313" key="2">
    <source>
        <dbReference type="EMBL" id="KAI1699068.1"/>
    </source>
</evidence>
<keyword evidence="3" id="KW-1185">Reference proteome</keyword>
<dbReference type="EMBL" id="JAKKPZ010000193">
    <property type="protein sequence ID" value="KAI1699068.1"/>
    <property type="molecule type" value="Genomic_DNA"/>
</dbReference>
<protein>
    <submittedName>
        <fullName evidence="2">Uncharacterized protein</fullName>
    </submittedName>
</protein>
<proteinExistence type="predicted"/>
<gene>
    <name evidence="2" type="ORF">DdX_17537</name>
</gene>
<accession>A0AAD4ML70</accession>
<reference evidence="2" key="1">
    <citation type="submission" date="2022-01" db="EMBL/GenBank/DDBJ databases">
        <title>Genome Sequence Resource for Two Populations of Ditylenchus destructor, the Migratory Endoparasitic Phytonematode.</title>
        <authorList>
            <person name="Zhang H."/>
            <person name="Lin R."/>
            <person name="Xie B."/>
        </authorList>
    </citation>
    <scope>NUCLEOTIDE SEQUENCE</scope>
    <source>
        <strain evidence="2">BazhouSP</strain>
    </source>
</reference>
<comment type="caution">
    <text evidence="2">The sequence shown here is derived from an EMBL/GenBank/DDBJ whole genome shotgun (WGS) entry which is preliminary data.</text>
</comment>
<feature type="region of interest" description="Disordered" evidence="1">
    <location>
        <begin position="32"/>
        <end position="65"/>
    </location>
</feature>
<dbReference type="AlphaFoldDB" id="A0AAD4ML70"/>
<name>A0AAD4ML70_9BILA</name>
<evidence type="ECO:0000256" key="1">
    <source>
        <dbReference type="SAM" id="MobiDB-lite"/>
    </source>
</evidence>
<sequence length="272" mass="30362">MRKHTDDALEFWKDNQTALPILAKTAKIYLGSEASSSPEEKQPLTKPVRPIPPGKRLPQLTAEEEEEQAVAALIEQEEREKEYTEKDEKTVIENNPDGKSAEIVFSVPSIFTQTSNFGFVQTVKGDSDPDSPMPSYNIKGKPADVWSIRAARRVLALLCDPLSANRRPLFAAVSQLRAIVVVFPTRETNARSWETAGIVAGDSRLLENFDKASMKPSFAFIEFPHHVSNTCYHFMLVSGAIPSINNTTARKTCAKNGNFDQMLRNLLEMTHK</sequence>
<organism evidence="2 3">
    <name type="scientific">Ditylenchus destructor</name>
    <dbReference type="NCBI Taxonomy" id="166010"/>
    <lineage>
        <taxon>Eukaryota</taxon>
        <taxon>Metazoa</taxon>
        <taxon>Ecdysozoa</taxon>
        <taxon>Nematoda</taxon>
        <taxon>Chromadorea</taxon>
        <taxon>Rhabditida</taxon>
        <taxon>Tylenchina</taxon>
        <taxon>Tylenchomorpha</taxon>
        <taxon>Sphaerularioidea</taxon>
        <taxon>Anguinidae</taxon>
        <taxon>Anguininae</taxon>
        <taxon>Ditylenchus</taxon>
    </lineage>
</organism>
<evidence type="ECO:0000313" key="3">
    <source>
        <dbReference type="Proteomes" id="UP001201812"/>
    </source>
</evidence>
<dbReference type="Proteomes" id="UP001201812">
    <property type="component" value="Unassembled WGS sequence"/>
</dbReference>